<dbReference type="InterPro" id="IPR019060">
    <property type="entry name" value="DUF2382"/>
</dbReference>
<dbReference type="Proteomes" id="UP000809349">
    <property type="component" value="Unassembled WGS sequence"/>
</dbReference>
<proteinExistence type="predicted"/>
<dbReference type="RefSeq" id="WP_223470186.1">
    <property type="nucleotide sequence ID" value="NZ_JAFBIL020000009.1"/>
</dbReference>
<dbReference type="Pfam" id="PF09557">
    <property type="entry name" value="DUF2382"/>
    <property type="match status" value="1"/>
</dbReference>
<dbReference type="EMBL" id="JAFBIL020000009">
    <property type="protein sequence ID" value="MBZ2209696.1"/>
    <property type="molecule type" value="Genomic_DNA"/>
</dbReference>
<protein>
    <submittedName>
        <fullName evidence="2">YsnF/AvaK domain-containing protein</fullName>
    </submittedName>
</protein>
<evidence type="ECO:0000313" key="3">
    <source>
        <dbReference type="Proteomes" id="UP000809349"/>
    </source>
</evidence>
<gene>
    <name evidence="2" type="ORF">I4X03_020700</name>
</gene>
<reference evidence="2 3" key="1">
    <citation type="submission" date="2021-08" db="EMBL/GenBank/DDBJ databases">
        <title>Massilia sp. R798.</title>
        <authorList>
            <person name="Baek J.H."/>
            <person name="Jung H.S."/>
            <person name="Kim K.R."/>
            <person name="Jeon C.O."/>
        </authorList>
    </citation>
    <scope>NUCLEOTIDE SEQUENCE [LARGE SCALE GENOMIC DNA]</scope>
    <source>
        <strain evidence="2 3">R798</strain>
    </source>
</reference>
<accession>A0ABS7SUR8</accession>
<evidence type="ECO:0000313" key="2">
    <source>
        <dbReference type="EMBL" id="MBZ2209696.1"/>
    </source>
</evidence>
<feature type="domain" description="DUF2382" evidence="1">
    <location>
        <begin position="18"/>
        <end position="129"/>
    </location>
</feature>
<evidence type="ECO:0000259" key="1">
    <source>
        <dbReference type="Pfam" id="PF09557"/>
    </source>
</evidence>
<sequence>MTGESKSAGASTARLTVPVHQEELHVGVRTVDTGRGVRVHKTVGEHGQLIEETLMHDEIDVRHVPVDKIIALSDAPASRYEGDTLIVPVLEEILVVEKRLRIKEEIHITRSKRPQRFSETVVVKSETAAVERFDEGPDVPGNDLHG</sequence>
<organism evidence="2 3">
    <name type="scientific">Massilia soli</name>
    <dbReference type="NCBI Taxonomy" id="2792854"/>
    <lineage>
        <taxon>Bacteria</taxon>
        <taxon>Pseudomonadati</taxon>
        <taxon>Pseudomonadota</taxon>
        <taxon>Betaproteobacteria</taxon>
        <taxon>Burkholderiales</taxon>
        <taxon>Oxalobacteraceae</taxon>
        <taxon>Telluria group</taxon>
        <taxon>Massilia</taxon>
    </lineage>
</organism>
<keyword evidence="3" id="KW-1185">Reference proteome</keyword>
<name>A0ABS7SUR8_9BURK</name>
<comment type="caution">
    <text evidence="2">The sequence shown here is derived from an EMBL/GenBank/DDBJ whole genome shotgun (WGS) entry which is preliminary data.</text>
</comment>